<dbReference type="AlphaFoldDB" id="A0AAV4UN35"/>
<evidence type="ECO:0000313" key="3">
    <source>
        <dbReference type="Proteomes" id="UP001054837"/>
    </source>
</evidence>
<keyword evidence="3" id="KW-1185">Reference proteome</keyword>
<feature type="compositionally biased region" description="Low complexity" evidence="1">
    <location>
        <begin position="361"/>
        <end position="370"/>
    </location>
</feature>
<sequence length="370" mass="41619">MEFKNSLPECCKTRFQNETFEIYKMIRGEQGLVIPLISAEFFVTKEKEGAINKDNFTNQSLYSINVEYPLDLKNKALKVTPDIDNKSAPLIPIINDQFFVSDSEIEKSNKHSFSEEIPSENPQSIPTINKCPPSTRDKISHLTSEGHVHENDRTEQLENIENLPPENQDITTECKKLQDLNTPEFSVSQFPKSPFDNISAQRSRTQITSNNETSHSTFDQISPSENCQLPPHKDLPGTSTQLMLSQEKNQCPVDQISRPQAVKVIPSLLTQTVPASQSDQPLQYQIQPKIARSPPSSSCSPLSPAEFTVADYTLLSPVAKFRYPPRPYSPSRRNLNSPARRSLFSNRNTTESLPHQDAKKSSSNQPSSSK</sequence>
<name>A0AAV4UN35_9ARAC</name>
<dbReference type="Proteomes" id="UP001054837">
    <property type="component" value="Unassembled WGS sequence"/>
</dbReference>
<dbReference type="EMBL" id="BPLQ01011634">
    <property type="protein sequence ID" value="GIY59222.1"/>
    <property type="molecule type" value="Genomic_DNA"/>
</dbReference>
<evidence type="ECO:0000256" key="1">
    <source>
        <dbReference type="SAM" id="MobiDB-lite"/>
    </source>
</evidence>
<evidence type="ECO:0000313" key="2">
    <source>
        <dbReference type="EMBL" id="GIY59222.1"/>
    </source>
</evidence>
<organism evidence="2 3">
    <name type="scientific">Caerostris darwini</name>
    <dbReference type="NCBI Taxonomy" id="1538125"/>
    <lineage>
        <taxon>Eukaryota</taxon>
        <taxon>Metazoa</taxon>
        <taxon>Ecdysozoa</taxon>
        <taxon>Arthropoda</taxon>
        <taxon>Chelicerata</taxon>
        <taxon>Arachnida</taxon>
        <taxon>Araneae</taxon>
        <taxon>Araneomorphae</taxon>
        <taxon>Entelegynae</taxon>
        <taxon>Araneoidea</taxon>
        <taxon>Araneidae</taxon>
        <taxon>Caerostris</taxon>
    </lineage>
</organism>
<proteinExistence type="predicted"/>
<reference evidence="2 3" key="1">
    <citation type="submission" date="2021-06" db="EMBL/GenBank/DDBJ databases">
        <title>Caerostris darwini draft genome.</title>
        <authorList>
            <person name="Kono N."/>
            <person name="Arakawa K."/>
        </authorList>
    </citation>
    <scope>NUCLEOTIDE SEQUENCE [LARGE SCALE GENOMIC DNA]</scope>
</reference>
<protein>
    <submittedName>
        <fullName evidence="2">Uncharacterized protein</fullName>
    </submittedName>
</protein>
<gene>
    <name evidence="2" type="ORF">CDAR_56781</name>
</gene>
<feature type="region of interest" description="Disordered" evidence="1">
    <location>
        <begin position="109"/>
        <end position="160"/>
    </location>
</feature>
<feature type="compositionally biased region" description="Basic and acidic residues" evidence="1">
    <location>
        <begin position="135"/>
        <end position="156"/>
    </location>
</feature>
<accession>A0AAV4UN35</accession>
<comment type="caution">
    <text evidence="2">The sequence shown here is derived from an EMBL/GenBank/DDBJ whole genome shotgun (WGS) entry which is preliminary data.</text>
</comment>
<feature type="region of interest" description="Disordered" evidence="1">
    <location>
        <begin position="204"/>
        <end position="224"/>
    </location>
</feature>
<feature type="compositionally biased region" description="Polar residues" evidence="1">
    <location>
        <begin position="334"/>
        <end position="353"/>
    </location>
</feature>
<feature type="region of interest" description="Disordered" evidence="1">
    <location>
        <begin position="321"/>
        <end position="370"/>
    </location>
</feature>